<organism evidence="1 2">
    <name type="scientific">Euplotes crassus</name>
    <dbReference type="NCBI Taxonomy" id="5936"/>
    <lineage>
        <taxon>Eukaryota</taxon>
        <taxon>Sar</taxon>
        <taxon>Alveolata</taxon>
        <taxon>Ciliophora</taxon>
        <taxon>Intramacronucleata</taxon>
        <taxon>Spirotrichea</taxon>
        <taxon>Hypotrichia</taxon>
        <taxon>Euplotida</taxon>
        <taxon>Euplotidae</taxon>
        <taxon>Moneuplotes</taxon>
    </lineage>
</organism>
<dbReference type="Proteomes" id="UP001295684">
    <property type="component" value="Unassembled WGS sequence"/>
</dbReference>
<comment type="caution">
    <text evidence="1">The sequence shown here is derived from an EMBL/GenBank/DDBJ whole genome shotgun (WGS) entry which is preliminary data.</text>
</comment>
<reference evidence="1" key="1">
    <citation type="submission" date="2023-07" db="EMBL/GenBank/DDBJ databases">
        <authorList>
            <consortium name="AG Swart"/>
            <person name="Singh M."/>
            <person name="Singh A."/>
            <person name="Seah K."/>
            <person name="Emmerich C."/>
        </authorList>
    </citation>
    <scope>NUCLEOTIDE SEQUENCE</scope>
    <source>
        <strain evidence="1">DP1</strain>
    </source>
</reference>
<keyword evidence="2" id="KW-1185">Reference proteome</keyword>
<dbReference type="EMBL" id="CAMPGE010023160">
    <property type="protein sequence ID" value="CAI2381129.1"/>
    <property type="molecule type" value="Genomic_DNA"/>
</dbReference>
<evidence type="ECO:0000313" key="2">
    <source>
        <dbReference type="Proteomes" id="UP001295684"/>
    </source>
</evidence>
<name>A0AAD1XYG5_EUPCR</name>
<sequence length="145" mass="16398">MSPLQSCEVLKKVIAANKKHLHRYFLLLRNVRSVMVPTRSFFDCCLLSKPKSLSRLCPNRRQTRNYKSHCTRKTTKNVNPPARDNEQGLCNLGQAGVRNVQRRNGLGLHTKLDSKIFCLTLLQMGVIVGAGLRTISSIKSHFDAH</sequence>
<evidence type="ECO:0000313" key="1">
    <source>
        <dbReference type="EMBL" id="CAI2381129.1"/>
    </source>
</evidence>
<gene>
    <name evidence="1" type="ORF">ECRASSUSDP1_LOCUS22575</name>
</gene>
<dbReference type="AlphaFoldDB" id="A0AAD1XYG5"/>
<proteinExistence type="predicted"/>
<protein>
    <submittedName>
        <fullName evidence="1">Uncharacterized protein</fullName>
    </submittedName>
</protein>
<accession>A0AAD1XYG5</accession>